<feature type="domain" description="Putative regulatory protein FmdB zinc ribbon" evidence="2">
    <location>
        <begin position="1"/>
        <end position="42"/>
    </location>
</feature>
<sequence length="84" mass="8785">MPIYEYRCSSCGLKKDVMQKISDEPLSVCPACSEPTFGKQMSAAGFQLKGSGWYATDFKGSGSKPECKSEPSGNCASSCAGGNA</sequence>
<organism evidence="3 4">
    <name type="scientific">Candidatus Nitrotoga fabula</name>
    <dbReference type="NCBI Taxonomy" id="2182327"/>
    <lineage>
        <taxon>Bacteria</taxon>
        <taxon>Pseudomonadati</taxon>
        <taxon>Pseudomonadota</taxon>
        <taxon>Betaproteobacteria</taxon>
        <taxon>Nitrosomonadales</taxon>
        <taxon>Gallionellaceae</taxon>
        <taxon>Candidatus Nitrotoga</taxon>
    </lineage>
</organism>
<dbReference type="PANTHER" id="PTHR34404:SF2">
    <property type="entry name" value="CONSERVED SERINE RICH PROTEIN"/>
    <property type="match status" value="1"/>
</dbReference>
<evidence type="ECO:0000256" key="1">
    <source>
        <dbReference type="SAM" id="MobiDB-lite"/>
    </source>
</evidence>
<dbReference type="PANTHER" id="PTHR34404">
    <property type="entry name" value="REGULATORY PROTEIN, FMDB FAMILY"/>
    <property type="match status" value="1"/>
</dbReference>
<keyword evidence="4" id="KW-1185">Reference proteome</keyword>
<evidence type="ECO:0000259" key="2">
    <source>
        <dbReference type="SMART" id="SM00834"/>
    </source>
</evidence>
<proteinExistence type="predicted"/>
<dbReference type="Pfam" id="PF09723">
    <property type="entry name" value="Zn_ribbon_8"/>
    <property type="match status" value="1"/>
</dbReference>
<protein>
    <submittedName>
        <fullName evidence="3">Regulatory protein, FmdB family</fullName>
    </submittedName>
</protein>
<comment type="caution">
    <text evidence="3">The sequence shown here is derived from an EMBL/GenBank/DDBJ whole genome shotgun (WGS) entry which is preliminary data.</text>
</comment>
<evidence type="ECO:0000313" key="3">
    <source>
        <dbReference type="EMBL" id="CAE6710601.1"/>
    </source>
</evidence>
<feature type="region of interest" description="Disordered" evidence="1">
    <location>
        <begin position="61"/>
        <end position="84"/>
    </location>
</feature>
<evidence type="ECO:0000313" key="4">
    <source>
        <dbReference type="Proteomes" id="UP000675882"/>
    </source>
</evidence>
<dbReference type="SMART" id="SM00834">
    <property type="entry name" value="CxxC_CXXC_SSSS"/>
    <property type="match status" value="1"/>
</dbReference>
<dbReference type="Proteomes" id="UP000675882">
    <property type="component" value="Unassembled WGS sequence"/>
</dbReference>
<dbReference type="RefSeq" id="WP_213035768.1">
    <property type="nucleotide sequence ID" value="NZ_CAJNBL010000011.1"/>
</dbReference>
<dbReference type="NCBIfam" id="TIGR02605">
    <property type="entry name" value="CxxC_CxxC_SSSS"/>
    <property type="match status" value="1"/>
</dbReference>
<dbReference type="InterPro" id="IPR013429">
    <property type="entry name" value="Regulatory_FmdB_Zinc_ribbon"/>
</dbReference>
<dbReference type="AlphaFoldDB" id="A0A916FAV2"/>
<accession>A0A916FAV2</accession>
<gene>
    <name evidence="3" type="ORF">NTGZN8_190069</name>
</gene>
<name>A0A916FAV2_9PROT</name>
<reference evidence="3" key="1">
    <citation type="submission" date="2021-02" db="EMBL/GenBank/DDBJ databases">
        <authorList>
            <person name="Han P."/>
        </authorList>
    </citation>
    <scope>NUCLEOTIDE SEQUENCE</scope>
    <source>
        <strain evidence="3">Candidatus Nitrotoga sp. ZN8</strain>
    </source>
</reference>
<dbReference type="EMBL" id="CAJNBL010000011">
    <property type="protein sequence ID" value="CAE6710601.1"/>
    <property type="molecule type" value="Genomic_DNA"/>
</dbReference>